<dbReference type="HOGENOM" id="CLU_3149342_0_0_10"/>
<evidence type="ECO:0000313" key="2">
    <source>
        <dbReference type="Proteomes" id="UP000003146"/>
    </source>
</evidence>
<reference evidence="1 2" key="1">
    <citation type="submission" date="2008-04" db="EMBL/GenBank/DDBJ databases">
        <title>Draft genome sequence of Bacteroides coprocola (DSM 17136).</title>
        <authorList>
            <person name="Sudarsanam P."/>
            <person name="Ley R."/>
            <person name="Guruge J."/>
            <person name="Turnbaugh P.J."/>
            <person name="Mahowald M."/>
            <person name="Liep D."/>
            <person name="Gordon J."/>
        </authorList>
    </citation>
    <scope>NUCLEOTIDE SEQUENCE [LARGE SCALE GENOMIC DNA]</scope>
    <source>
        <strain evidence="1 2">DSM 17136</strain>
    </source>
</reference>
<dbReference type="Proteomes" id="UP000003146">
    <property type="component" value="Unassembled WGS sequence"/>
</dbReference>
<name>B3JFR4_9BACT</name>
<proteinExistence type="predicted"/>
<sequence>MLIFFYFSYKYFSEEKEEFSESSSRENNMPFTSLYKLNSIKSKGHILC</sequence>
<dbReference type="AlphaFoldDB" id="B3JFR4"/>
<organism evidence="1 2">
    <name type="scientific">Phocaeicola coprocola DSM 17136</name>
    <dbReference type="NCBI Taxonomy" id="470145"/>
    <lineage>
        <taxon>Bacteria</taxon>
        <taxon>Pseudomonadati</taxon>
        <taxon>Bacteroidota</taxon>
        <taxon>Bacteroidia</taxon>
        <taxon>Bacteroidales</taxon>
        <taxon>Bacteroidaceae</taxon>
        <taxon>Phocaeicola</taxon>
    </lineage>
</organism>
<dbReference type="EMBL" id="ABIY02000058">
    <property type="protein sequence ID" value="EDV02225.1"/>
    <property type="molecule type" value="Genomic_DNA"/>
</dbReference>
<accession>B3JFR4</accession>
<gene>
    <name evidence="1" type="ORF">BACCOP_00715</name>
</gene>
<comment type="caution">
    <text evidence="1">The sequence shown here is derived from an EMBL/GenBank/DDBJ whole genome shotgun (WGS) entry which is preliminary data.</text>
</comment>
<protein>
    <submittedName>
        <fullName evidence="1">Uncharacterized protein</fullName>
    </submittedName>
</protein>
<evidence type="ECO:0000313" key="1">
    <source>
        <dbReference type="EMBL" id="EDV02225.1"/>
    </source>
</evidence>
<reference evidence="1 2" key="2">
    <citation type="submission" date="2008-04" db="EMBL/GenBank/DDBJ databases">
        <authorList>
            <person name="Fulton L."/>
            <person name="Clifton S."/>
            <person name="Fulton B."/>
            <person name="Xu J."/>
            <person name="Minx P."/>
            <person name="Pepin K.H."/>
            <person name="Johnson M."/>
            <person name="Thiruvilangam P."/>
            <person name="Bhonagiri V."/>
            <person name="Nash W.E."/>
            <person name="Mardis E.R."/>
            <person name="Wilson R.K."/>
        </authorList>
    </citation>
    <scope>NUCLEOTIDE SEQUENCE [LARGE SCALE GENOMIC DNA]</scope>
    <source>
        <strain evidence="1 2">DSM 17136</strain>
    </source>
</reference>
<dbReference type="STRING" id="470145.BACCOP_00715"/>